<dbReference type="EMBL" id="AP003264">
    <property type="protein sequence ID" value="BAD73371.1"/>
    <property type="molecule type" value="Genomic_DNA"/>
</dbReference>
<dbReference type="Proteomes" id="UP000817658">
    <property type="component" value="Chromosome 1"/>
</dbReference>
<name>Q5QMJ8_ORYSJ</name>
<protein>
    <submittedName>
        <fullName evidence="2">Uncharacterized protein</fullName>
    </submittedName>
</protein>
<gene>
    <name evidence="2" type="primary">P0485G01.31</name>
</gene>
<evidence type="ECO:0000313" key="2">
    <source>
        <dbReference type="EMBL" id="BAD73371.1"/>
    </source>
</evidence>
<proteinExistence type="predicted"/>
<keyword evidence="1" id="KW-1133">Transmembrane helix</keyword>
<reference evidence="2" key="1">
    <citation type="journal article" date="2002" name="Nature">
        <title>The genome sequence and structure of rice chromosome 1.</title>
        <authorList>
            <person name="Sasaki T."/>
            <person name="Matsumoto T."/>
            <person name="Yamamoto K."/>
            <person name="Sakata K."/>
            <person name="Baba T."/>
            <person name="Katayose Y."/>
            <person name="Wu J."/>
            <person name="Niimura Y."/>
            <person name="Cheng Z."/>
            <person name="Nagamura Y."/>
            <person name="Antonio B.A."/>
            <person name="Kanamori H."/>
            <person name="Hosokawa S."/>
            <person name="Masukawa M."/>
            <person name="Arikawa K."/>
            <person name="Chiden Y."/>
            <person name="Hayashi M."/>
            <person name="Okamoto M."/>
            <person name="Ando T."/>
            <person name="Aoki H."/>
            <person name="Arita K."/>
            <person name="Hamada M."/>
            <person name="Harada C."/>
            <person name="Hijishita S."/>
            <person name="Honda M."/>
            <person name="Ichikawa Y."/>
            <person name="Idonuma A."/>
            <person name="Iijima M."/>
            <person name="Ikeda M."/>
            <person name="Ikeno M."/>
            <person name="Itoh S."/>
            <person name="Itoh T."/>
            <person name="Itoh Y."/>
            <person name="Itoh Y."/>
            <person name="Iwabuchi A."/>
            <person name="Kamiya K."/>
            <person name="Karasawa W."/>
            <person name="Katagiri S."/>
            <person name="Kikuta A."/>
            <person name="Kobayashi N."/>
            <person name="Kono I."/>
            <person name="Machita K."/>
            <person name="Maehara T."/>
            <person name="Mizuno H."/>
            <person name="Mizubayashi T."/>
            <person name="Mukai Y."/>
            <person name="Nagasaki H."/>
            <person name="Nakashima M."/>
            <person name="Nakama Y."/>
            <person name="Nakamichi Y."/>
            <person name="Nakamura M."/>
            <person name="Namiki N."/>
            <person name="Negishi M."/>
            <person name="Ohta I."/>
            <person name="Ono N."/>
            <person name="Saji S."/>
            <person name="Sakai K."/>
            <person name="Shibata M."/>
            <person name="Shimokawa T."/>
            <person name="Shomura A."/>
            <person name="Song J."/>
            <person name="Takazaki Y."/>
            <person name="Terasawa K."/>
            <person name="Tsuji K."/>
            <person name="Waki K."/>
            <person name="Yamagata H."/>
            <person name="Yamane H."/>
            <person name="Yoshiki S."/>
            <person name="Yoshihara R."/>
            <person name="Yukawa K."/>
            <person name="Zhong H."/>
            <person name="Iwama H."/>
            <person name="Endo T."/>
            <person name="Ito H."/>
            <person name="Hahn J.H."/>
            <person name="Kim H.I."/>
            <person name="Eun M.Y."/>
            <person name="Yano M."/>
            <person name="Jiang J."/>
            <person name="Gojobori T."/>
        </authorList>
    </citation>
    <scope>NUCLEOTIDE SEQUENCE [LARGE SCALE GENOMIC DNA]</scope>
</reference>
<sequence length="163" mass="18144">MPLDTILLPASLLFSFFSSLFFSSLLQRRRSRATYRERCSALLCSLRPVLPGLLVALPRSLSRRPSESAMKDVTDGTLLPLYRPPSRLASTPSAAPLPRLSRRLTKVIGRDRRGLDSSGFGWNGSTARKNSVLTTTARSTRRAAMYAHGWCYGRPRELLCAMD</sequence>
<accession>Q5QMJ8</accession>
<dbReference type="AlphaFoldDB" id="Q5QMJ8"/>
<keyword evidence="1" id="KW-0812">Transmembrane</keyword>
<organism evidence="2">
    <name type="scientific">Oryza sativa subsp. japonica</name>
    <name type="common">Rice</name>
    <dbReference type="NCBI Taxonomy" id="39947"/>
    <lineage>
        <taxon>Eukaryota</taxon>
        <taxon>Viridiplantae</taxon>
        <taxon>Streptophyta</taxon>
        <taxon>Embryophyta</taxon>
        <taxon>Tracheophyta</taxon>
        <taxon>Spermatophyta</taxon>
        <taxon>Magnoliopsida</taxon>
        <taxon>Liliopsida</taxon>
        <taxon>Poales</taxon>
        <taxon>Poaceae</taxon>
        <taxon>BOP clade</taxon>
        <taxon>Oryzoideae</taxon>
        <taxon>Oryzeae</taxon>
        <taxon>Oryzinae</taxon>
        <taxon>Oryza</taxon>
        <taxon>Oryza sativa</taxon>
    </lineage>
</organism>
<feature type="transmembrane region" description="Helical" evidence="1">
    <location>
        <begin position="6"/>
        <end position="26"/>
    </location>
</feature>
<evidence type="ECO:0000256" key="1">
    <source>
        <dbReference type="SAM" id="Phobius"/>
    </source>
</evidence>
<keyword evidence="1" id="KW-0472">Membrane</keyword>